<dbReference type="GO" id="GO:0004351">
    <property type="term" value="F:glutamate decarboxylase activity"/>
    <property type="evidence" value="ECO:0007669"/>
    <property type="project" value="UniProtKB-EC"/>
</dbReference>
<dbReference type="PIR" id="S72975">
    <property type="entry name" value="S72975"/>
</dbReference>
<dbReference type="AlphaFoldDB" id="Q49855"/>
<proteinExistence type="predicted"/>
<keyword evidence="1" id="KW-0456">Lyase</keyword>
<accession>Q49855</accession>
<dbReference type="EC" id="4.1.1.15" evidence="1"/>
<evidence type="ECO:0000313" key="1">
    <source>
        <dbReference type="EMBL" id="AAA17289.1"/>
    </source>
</evidence>
<reference evidence="1" key="1">
    <citation type="submission" date="1994-01" db="EMBL/GenBank/DDBJ databases">
        <authorList>
            <person name="Smith D.R."/>
        </authorList>
    </citation>
    <scope>NUCLEOTIDE SEQUENCE</scope>
</reference>
<reference evidence="1" key="2">
    <citation type="submission" date="1994-03" db="EMBL/GenBank/DDBJ databases">
        <authorList>
            <person name="Robison K."/>
        </authorList>
    </citation>
    <scope>NUCLEOTIDE SEQUENCE</scope>
</reference>
<dbReference type="EMBL" id="U00020">
    <property type="protein sequence ID" value="AAA17289.1"/>
    <property type="molecule type" value="Genomic_DNA"/>
</dbReference>
<organism evidence="1">
    <name type="scientific">Mycobacterium leprae</name>
    <dbReference type="NCBI Taxonomy" id="1769"/>
    <lineage>
        <taxon>Bacteria</taxon>
        <taxon>Bacillati</taxon>
        <taxon>Actinomycetota</taxon>
        <taxon>Actinomycetes</taxon>
        <taxon>Mycobacteriales</taxon>
        <taxon>Mycobacteriaceae</taxon>
        <taxon>Mycobacterium</taxon>
    </lineage>
</organism>
<sequence length="54" mass="5314">MSWPSLSATFTGELEPVAELCVALDKLAADNGLDIAVSVGAASGGSGCLACTRS</sequence>
<protein>
    <submittedName>
        <fullName evidence="1">GadC</fullName>
        <ecNumber evidence="1">4.1.1.15</ecNumber>
    </submittedName>
</protein>
<name>Q49855_MYCLR</name>